<organism evidence="2 3">
    <name type="scientific">Streptacidiphilus monticola</name>
    <dbReference type="NCBI Taxonomy" id="2161674"/>
    <lineage>
        <taxon>Bacteria</taxon>
        <taxon>Bacillati</taxon>
        <taxon>Actinomycetota</taxon>
        <taxon>Actinomycetes</taxon>
        <taxon>Kitasatosporales</taxon>
        <taxon>Streptomycetaceae</taxon>
        <taxon>Streptacidiphilus</taxon>
    </lineage>
</organism>
<dbReference type="RefSeq" id="WP_380586543.1">
    <property type="nucleotide sequence ID" value="NZ_JBHSQJ010000099.1"/>
</dbReference>
<feature type="non-terminal residue" evidence="2">
    <location>
        <position position="85"/>
    </location>
</feature>
<feature type="region of interest" description="Disordered" evidence="1">
    <location>
        <begin position="41"/>
        <end position="85"/>
    </location>
</feature>
<feature type="compositionally biased region" description="Polar residues" evidence="1">
    <location>
        <begin position="72"/>
        <end position="85"/>
    </location>
</feature>
<sequence length="85" mass="8502">MSGHRRTLVARSTRSTFLPLLAAALLVVGLLVALGQAPARAAATAPLSQGRPATASSTENAGTPASAAVDGNTGTRWSSAFSDPQ</sequence>
<dbReference type="Proteomes" id="UP001596174">
    <property type="component" value="Unassembled WGS sequence"/>
</dbReference>
<comment type="caution">
    <text evidence="2">The sequence shown here is derived from an EMBL/GenBank/DDBJ whole genome shotgun (WGS) entry which is preliminary data.</text>
</comment>
<evidence type="ECO:0000256" key="1">
    <source>
        <dbReference type="SAM" id="MobiDB-lite"/>
    </source>
</evidence>
<evidence type="ECO:0000313" key="3">
    <source>
        <dbReference type="Proteomes" id="UP001596174"/>
    </source>
</evidence>
<protein>
    <submittedName>
        <fullName evidence="2">Discoidin domain-containing protein</fullName>
    </submittedName>
</protein>
<evidence type="ECO:0000313" key="2">
    <source>
        <dbReference type="EMBL" id="MFC5910058.1"/>
    </source>
</evidence>
<reference evidence="3" key="1">
    <citation type="journal article" date="2019" name="Int. J. Syst. Evol. Microbiol.">
        <title>The Global Catalogue of Microorganisms (GCM) 10K type strain sequencing project: providing services to taxonomists for standard genome sequencing and annotation.</title>
        <authorList>
            <consortium name="The Broad Institute Genomics Platform"/>
            <consortium name="The Broad Institute Genome Sequencing Center for Infectious Disease"/>
            <person name="Wu L."/>
            <person name="Ma J."/>
        </authorList>
    </citation>
    <scope>NUCLEOTIDE SEQUENCE [LARGE SCALE GENOMIC DNA]</scope>
    <source>
        <strain evidence="3">JCM 4816</strain>
    </source>
</reference>
<dbReference type="EMBL" id="JBHSQJ010000099">
    <property type="protein sequence ID" value="MFC5910058.1"/>
    <property type="molecule type" value="Genomic_DNA"/>
</dbReference>
<accession>A0ABW1G7N8</accession>
<proteinExistence type="predicted"/>
<dbReference type="Gene3D" id="2.60.120.260">
    <property type="entry name" value="Galactose-binding domain-like"/>
    <property type="match status" value="1"/>
</dbReference>
<name>A0ABW1G7N8_9ACTN</name>
<gene>
    <name evidence="2" type="ORF">ACFP3V_22920</name>
</gene>
<dbReference type="InterPro" id="IPR008979">
    <property type="entry name" value="Galactose-bd-like_sf"/>
</dbReference>
<feature type="compositionally biased region" description="Polar residues" evidence="1">
    <location>
        <begin position="54"/>
        <end position="63"/>
    </location>
</feature>
<keyword evidence="3" id="KW-1185">Reference proteome</keyword>
<dbReference type="SUPFAM" id="SSF49785">
    <property type="entry name" value="Galactose-binding domain-like"/>
    <property type="match status" value="1"/>
</dbReference>